<evidence type="ECO:0000313" key="4">
    <source>
        <dbReference type="Proteomes" id="UP000591131"/>
    </source>
</evidence>
<dbReference type="Proteomes" id="UP000591131">
    <property type="component" value="Unassembled WGS sequence"/>
</dbReference>
<evidence type="ECO:0000313" key="3">
    <source>
        <dbReference type="EMBL" id="KAF4676377.1"/>
    </source>
</evidence>
<evidence type="ECO:0000256" key="2">
    <source>
        <dbReference type="SAM" id="Phobius"/>
    </source>
</evidence>
<sequence>MSCAYAFLGEASFFDGVTVEDPSSLAQLQLEVSSATDPVNSGRPTTPRPGLFDSMAIHIPDETNPADDTSTTTPAFDAPRMSNERGQSGFYQDYTGILIVLVIIVGLLLAVGLLQFWMLRKIAIGSHLKRATDLEQGYQVGKGAGAETHSEAVIGQ</sequence>
<dbReference type="AlphaFoldDB" id="A0A7J6MYG5"/>
<accession>A0A7J6MYG5</accession>
<evidence type="ECO:0000256" key="1">
    <source>
        <dbReference type="SAM" id="MobiDB-lite"/>
    </source>
</evidence>
<reference evidence="3 4" key="1">
    <citation type="submission" date="2020-04" db="EMBL/GenBank/DDBJ databases">
        <title>Perkinsus chesapeaki whole genome sequence.</title>
        <authorList>
            <person name="Bogema D.R."/>
        </authorList>
    </citation>
    <scope>NUCLEOTIDE SEQUENCE [LARGE SCALE GENOMIC DNA]</scope>
    <source>
        <strain evidence="3">ATCC PRA-425</strain>
    </source>
</reference>
<protein>
    <submittedName>
        <fullName evidence="3">Uncharacterized protein</fullName>
    </submittedName>
</protein>
<keyword evidence="2" id="KW-0472">Membrane</keyword>
<keyword evidence="2" id="KW-1133">Transmembrane helix</keyword>
<organism evidence="3 4">
    <name type="scientific">Perkinsus chesapeaki</name>
    <name type="common">Clam parasite</name>
    <name type="synonym">Perkinsus andrewsi</name>
    <dbReference type="NCBI Taxonomy" id="330153"/>
    <lineage>
        <taxon>Eukaryota</taxon>
        <taxon>Sar</taxon>
        <taxon>Alveolata</taxon>
        <taxon>Perkinsozoa</taxon>
        <taxon>Perkinsea</taxon>
        <taxon>Perkinsida</taxon>
        <taxon>Perkinsidae</taxon>
        <taxon>Perkinsus</taxon>
    </lineage>
</organism>
<dbReference type="EMBL" id="JAAPAO010000035">
    <property type="protein sequence ID" value="KAF4676377.1"/>
    <property type="molecule type" value="Genomic_DNA"/>
</dbReference>
<keyword evidence="4" id="KW-1185">Reference proteome</keyword>
<feature type="transmembrane region" description="Helical" evidence="2">
    <location>
        <begin position="94"/>
        <end position="119"/>
    </location>
</feature>
<comment type="caution">
    <text evidence="3">The sequence shown here is derived from an EMBL/GenBank/DDBJ whole genome shotgun (WGS) entry which is preliminary data.</text>
</comment>
<gene>
    <name evidence="3" type="ORF">FOL47_006291</name>
</gene>
<keyword evidence="2" id="KW-0812">Transmembrane</keyword>
<proteinExistence type="predicted"/>
<name>A0A7J6MYG5_PERCH</name>
<feature type="region of interest" description="Disordered" evidence="1">
    <location>
        <begin position="62"/>
        <end position="81"/>
    </location>
</feature>